<protein>
    <recommendedName>
        <fullName evidence="3">DUF3187 family protein</fullName>
    </recommendedName>
</protein>
<dbReference type="InterPro" id="IPR021523">
    <property type="entry name" value="DUF3187"/>
</dbReference>
<evidence type="ECO:0000313" key="1">
    <source>
        <dbReference type="EMBL" id="PCI28814.1"/>
    </source>
</evidence>
<sequence>MRKGEKREEEIKVSKFYGLIILFFLFAWPVNASGGDSKFKIPVRIGPQYPFQFFYTLFEPESAKTLKKGTFSIFFLSSQTNTFGYSINSFIREREREEWDSGQFKLCHNKKKTKESWNCKSEGYSVLFDGEVTQRNVQLFWGISDFLEVQYAYRSISFSGGNMDRTIENFHKNTAINNGGREWSDYDNLEVYLWDNERDEAVFQLLESTSFHKMAETVALKLLLYNKNDQYVVSLKLASNFNDEYFWKQLNEVDSMNQRKHRDFDDFNITLYASAFKQDWAFHLALSQTRIDTPYFENTSDQLTFLFFGINRKFDNFELILQDLNYSSIFQKDPREAMGEDSNEFTTAIRWQVDSDLFIETGFVEDLTHGLTNIDFSYFLILQWII</sequence>
<dbReference type="AlphaFoldDB" id="A0A2A4T5Z9"/>
<dbReference type="Proteomes" id="UP000218113">
    <property type="component" value="Unassembled WGS sequence"/>
</dbReference>
<evidence type="ECO:0000313" key="2">
    <source>
        <dbReference type="Proteomes" id="UP000218113"/>
    </source>
</evidence>
<gene>
    <name evidence="1" type="ORF">COB67_05545</name>
</gene>
<evidence type="ECO:0008006" key="3">
    <source>
        <dbReference type="Google" id="ProtNLM"/>
    </source>
</evidence>
<accession>A0A2A4T5Z9</accession>
<reference evidence="2" key="1">
    <citation type="submission" date="2017-08" db="EMBL/GenBank/DDBJ databases">
        <title>A dynamic microbial community with high functional redundancy inhabits the cold, oxic subseafloor aquifer.</title>
        <authorList>
            <person name="Tully B.J."/>
            <person name="Wheat C.G."/>
            <person name="Glazer B.T."/>
            <person name="Huber J.A."/>
        </authorList>
    </citation>
    <scope>NUCLEOTIDE SEQUENCE [LARGE SCALE GENOMIC DNA]</scope>
</reference>
<name>A0A2A4T5Z9_9DELT</name>
<organism evidence="1 2">
    <name type="scientific">SAR324 cluster bacterium</name>
    <dbReference type="NCBI Taxonomy" id="2024889"/>
    <lineage>
        <taxon>Bacteria</taxon>
        <taxon>Deltaproteobacteria</taxon>
        <taxon>SAR324 cluster</taxon>
    </lineage>
</organism>
<dbReference type="Pfam" id="PF11383">
    <property type="entry name" value="DUF3187"/>
    <property type="match status" value="1"/>
</dbReference>
<comment type="caution">
    <text evidence="1">The sequence shown here is derived from an EMBL/GenBank/DDBJ whole genome shotgun (WGS) entry which is preliminary data.</text>
</comment>
<dbReference type="EMBL" id="NVSR01000025">
    <property type="protein sequence ID" value="PCI28814.1"/>
    <property type="molecule type" value="Genomic_DNA"/>
</dbReference>
<proteinExistence type="predicted"/>